<sequence>MQIHTLPCDLFYGKCTACYQITYYEAQEVSTSLKLMQKNLTYCTTIQAYVLLVCHWPDHFHAFLHQIF</sequence>
<organism evidence="1 2">
    <name type="scientific">Suhomyces tanzawaensis NRRL Y-17324</name>
    <dbReference type="NCBI Taxonomy" id="984487"/>
    <lineage>
        <taxon>Eukaryota</taxon>
        <taxon>Fungi</taxon>
        <taxon>Dikarya</taxon>
        <taxon>Ascomycota</taxon>
        <taxon>Saccharomycotina</taxon>
        <taxon>Pichiomycetes</taxon>
        <taxon>Debaryomycetaceae</taxon>
        <taxon>Suhomyces</taxon>
    </lineage>
</organism>
<gene>
    <name evidence="1" type="ORF">CANTADRAFT_26237</name>
</gene>
<dbReference type="AlphaFoldDB" id="A0A1E4SIC6"/>
<proteinExistence type="predicted"/>
<name>A0A1E4SIC6_9ASCO</name>
<evidence type="ECO:0000313" key="2">
    <source>
        <dbReference type="Proteomes" id="UP000094285"/>
    </source>
</evidence>
<evidence type="ECO:0000313" key="1">
    <source>
        <dbReference type="EMBL" id="ODV79253.1"/>
    </source>
</evidence>
<dbReference type="Proteomes" id="UP000094285">
    <property type="component" value="Unassembled WGS sequence"/>
</dbReference>
<accession>A0A1E4SIC6</accession>
<dbReference type="EMBL" id="KV453912">
    <property type="protein sequence ID" value="ODV79253.1"/>
    <property type="molecule type" value="Genomic_DNA"/>
</dbReference>
<dbReference type="GeneID" id="30981835"/>
<keyword evidence="2" id="KW-1185">Reference proteome</keyword>
<protein>
    <submittedName>
        <fullName evidence="1">Uncharacterized protein</fullName>
    </submittedName>
</protein>
<dbReference type="RefSeq" id="XP_020064375.1">
    <property type="nucleotide sequence ID" value="XM_020207698.1"/>
</dbReference>
<reference evidence="2" key="1">
    <citation type="submission" date="2016-05" db="EMBL/GenBank/DDBJ databases">
        <title>Comparative genomics of biotechnologically important yeasts.</title>
        <authorList>
            <consortium name="DOE Joint Genome Institute"/>
            <person name="Riley R."/>
            <person name="Haridas S."/>
            <person name="Wolfe K.H."/>
            <person name="Lopes M.R."/>
            <person name="Hittinger C.T."/>
            <person name="Goker M."/>
            <person name="Salamov A."/>
            <person name="Wisecaver J."/>
            <person name="Long T.M."/>
            <person name="Aerts A.L."/>
            <person name="Barry K."/>
            <person name="Choi C."/>
            <person name="Clum A."/>
            <person name="Coughlan A.Y."/>
            <person name="Deshpande S."/>
            <person name="Douglass A.P."/>
            <person name="Hanson S.J."/>
            <person name="Klenk H.-P."/>
            <person name="Labutti K."/>
            <person name="Lapidus A."/>
            <person name="Lindquist E."/>
            <person name="Lipzen A."/>
            <person name="Meier-Kolthoff J.P."/>
            <person name="Ohm R.A."/>
            <person name="Otillar R.P."/>
            <person name="Pangilinan J."/>
            <person name="Peng Y."/>
            <person name="Rokas A."/>
            <person name="Rosa C.A."/>
            <person name="Scheuner C."/>
            <person name="Sibirny A.A."/>
            <person name="Slot J.C."/>
            <person name="Stielow J.B."/>
            <person name="Sun H."/>
            <person name="Kurtzman C.P."/>
            <person name="Blackwell M."/>
            <person name="Grigoriev I.V."/>
            <person name="Jeffries T.W."/>
        </authorList>
    </citation>
    <scope>NUCLEOTIDE SEQUENCE [LARGE SCALE GENOMIC DNA]</scope>
    <source>
        <strain evidence="2">NRRL Y-17324</strain>
    </source>
</reference>